<sequence length="842" mass="89655">MGLPDFTRSRAVLIGTAKYRSANLPDLPSVAHNITALKARLTDPELSGFTNENCAEILNPKLPGQMLKRVRQAAKEAEELLLVYFAGHGLLDRDGELHLGVRDSHEEEPWTSVRFDALAGQILESPATSKIVILDCCYSGRALQHLHMSEDRLVERATAQLGIDGLYVVTSSAANKPSLAPADDEFTAFTGRLLKFIDAGLPGPQELLTMHALYTAVRQDMQRHRLPRPQQYSGNLAGEAALVRNRAYVPAAPAEPTDEPVSVPVDIRRARRPAFLAAHPRWRRAVGGGLALAVLGGTASASVAVAAAPCAAPAAIRMLVPLDTVEMFTDVADAYEYATRGAGFCQRVRVSVAGASRDDVARAFALSWRTPADASADDRRLLRRVGLPPDVWVADLTADMAAVQAALTGTADAGVRIPGDPTRWPIAESPIVLAEPGAPGGTPAARPAASWTSLVAGGDPRPPVAGIVRPDPDTTTVGRLVDVSLFPPGQSPAVARGRVQVPLDAAAVAAGQGIGVPDIAALLCAAPAGPERRSAVIVAEWQLVRHNLYRQDRGRCGGRAVPWNAWYPGDTRWLDYPMVQPQWSPATGARVRRTADDFTAWIRSPAGGRALADRGLRPRNSGPDTGLISRNGASANWYARQGYETDISDLERAAKSYQAARKPATVLVAVDGSGSMATTGGGRTRFDAALDGIAASVGAMGPRDRFGLFIFSTAIRGEITEIGGDAAKLTERARGYRPSGSTPLYLAVDHGVRKLRDDRASDDRHRVLVVLTDGDDTTGHALPRLDDDTIRVVIVNVGASGCPDPRLATLTREHGACVGVPSGSVDVQVAEQIERLWQKETT</sequence>
<protein>
    <submittedName>
        <fullName evidence="2">VWA domain-containing protein</fullName>
    </submittedName>
</protein>
<evidence type="ECO:0000313" key="2">
    <source>
        <dbReference type="EMBL" id="MFD1372316.1"/>
    </source>
</evidence>
<dbReference type="CDD" id="cd00198">
    <property type="entry name" value="vWFA"/>
    <property type="match status" value="1"/>
</dbReference>
<evidence type="ECO:0000313" key="3">
    <source>
        <dbReference type="Proteomes" id="UP001597183"/>
    </source>
</evidence>
<dbReference type="PROSITE" id="PS50234">
    <property type="entry name" value="VWFA"/>
    <property type="match status" value="1"/>
</dbReference>
<reference evidence="3" key="1">
    <citation type="journal article" date="2019" name="Int. J. Syst. Evol. Microbiol.">
        <title>The Global Catalogue of Microorganisms (GCM) 10K type strain sequencing project: providing services to taxonomists for standard genome sequencing and annotation.</title>
        <authorList>
            <consortium name="The Broad Institute Genomics Platform"/>
            <consortium name="The Broad Institute Genome Sequencing Center for Infectious Disease"/>
            <person name="Wu L."/>
            <person name="Ma J."/>
        </authorList>
    </citation>
    <scope>NUCLEOTIDE SEQUENCE [LARGE SCALE GENOMIC DNA]</scope>
    <source>
        <strain evidence="3">CCM 7526</strain>
    </source>
</reference>
<name>A0ABW4ANW9_9ACTN</name>
<accession>A0ABW4ANW9</accession>
<dbReference type="InterPro" id="IPR036465">
    <property type="entry name" value="vWFA_dom_sf"/>
</dbReference>
<dbReference type="Gene3D" id="3.40.50.410">
    <property type="entry name" value="von Willebrand factor, type A domain"/>
    <property type="match status" value="1"/>
</dbReference>
<dbReference type="SUPFAM" id="SSF53300">
    <property type="entry name" value="vWA-like"/>
    <property type="match status" value="1"/>
</dbReference>
<dbReference type="InterPro" id="IPR011600">
    <property type="entry name" value="Pept_C14_caspase"/>
</dbReference>
<dbReference type="Gene3D" id="3.40.50.1460">
    <property type="match status" value="1"/>
</dbReference>
<comment type="caution">
    <text evidence="2">The sequence shown here is derived from an EMBL/GenBank/DDBJ whole genome shotgun (WGS) entry which is preliminary data.</text>
</comment>
<dbReference type="SMART" id="SM00327">
    <property type="entry name" value="VWA"/>
    <property type="match status" value="1"/>
</dbReference>
<organism evidence="2 3">
    <name type="scientific">Actinoplanes sichuanensis</name>
    <dbReference type="NCBI Taxonomy" id="512349"/>
    <lineage>
        <taxon>Bacteria</taxon>
        <taxon>Bacillati</taxon>
        <taxon>Actinomycetota</taxon>
        <taxon>Actinomycetes</taxon>
        <taxon>Micromonosporales</taxon>
        <taxon>Micromonosporaceae</taxon>
        <taxon>Actinoplanes</taxon>
    </lineage>
</organism>
<gene>
    <name evidence="2" type="ORF">ACFQ5G_43930</name>
</gene>
<keyword evidence="3" id="KW-1185">Reference proteome</keyword>
<evidence type="ECO:0000259" key="1">
    <source>
        <dbReference type="PROSITE" id="PS50234"/>
    </source>
</evidence>
<dbReference type="Pfam" id="PF13519">
    <property type="entry name" value="VWA_2"/>
    <property type="match status" value="1"/>
</dbReference>
<dbReference type="InterPro" id="IPR002035">
    <property type="entry name" value="VWF_A"/>
</dbReference>
<dbReference type="EMBL" id="JBHTMK010000055">
    <property type="protein sequence ID" value="MFD1372316.1"/>
    <property type="molecule type" value="Genomic_DNA"/>
</dbReference>
<dbReference type="NCBIfam" id="NF047832">
    <property type="entry name" value="caspase_w_EACC1"/>
    <property type="match status" value="1"/>
</dbReference>
<dbReference type="InterPro" id="IPR029030">
    <property type="entry name" value="Caspase-like_dom_sf"/>
</dbReference>
<proteinExistence type="predicted"/>
<feature type="domain" description="VWFA" evidence="1">
    <location>
        <begin position="665"/>
        <end position="836"/>
    </location>
</feature>
<dbReference type="SUPFAM" id="SSF52129">
    <property type="entry name" value="Caspase-like"/>
    <property type="match status" value="1"/>
</dbReference>
<dbReference type="Pfam" id="PF00656">
    <property type="entry name" value="Peptidase_C14"/>
    <property type="match status" value="1"/>
</dbReference>
<dbReference type="RefSeq" id="WP_317796251.1">
    <property type="nucleotide sequence ID" value="NZ_AP028461.1"/>
</dbReference>
<dbReference type="Proteomes" id="UP001597183">
    <property type="component" value="Unassembled WGS sequence"/>
</dbReference>